<dbReference type="Proteomes" id="UP000319700">
    <property type="component" value="Unassembled WGS sequence"/>
</dbReference>
<reference evidence="1 2" key="1">
    <citation type="journal article" date="2019" name="Environ. Microbiol.">
        <title>Species interactions and distinct microbial communities in high Arctic permafrost affected cryosols are associated with the CH4 and CO2 gas fluxes.</title>
        <authorList>
            <person name="Altshuler I."/>
            <person name="Hamel J."/>
            <person name="Turney S."/>
            <person name="Magnuson E."/>
            <person name="Levesque R."/>
            <person name="Greer C."/>
            <person name="Whyte L.G."/>
        </authorList>
    </citation>
    <scope>NUCLEOTIDE SEQUENCE [LARGE SCALE GENOMIC DNA]</scope>
    <source>
        <strain evidence="1 2">42</strain>
    </source>
</reference>
<comment type="caution">
    <text evidence="1">The sequence shown here is derived from an EMBL/GenBank/DDBJ whole genome shotgun (WGS) entry which is preliminary data.</text>
</comment>
<sequence length="87" mass="9960">MSILKKNRIKKKILKSQQEEKDGWLHHVALLGTRVVRGIKEKGVSTVPEILLGTNKYPDFNSELDIKYKEVQAKLIIKGFATKEIID</sequence>
<proteinExistence type="predicted"/>
<dbReference type="EMBL" id="RCZH01000005">
    <property type="protein sequence ID" value="TPG41504.1"/>
    <property type="molecule type" value="Genomic_DNA"/>
</dbReference>
<evidence type="ECO:0000313" key="2">
    <source>
        <dbReference type="Proteomes" id="UP000319700"/>
    </source>
</evidence>
<keyword evidence="2" id="KW-1185">Reference proteome</keyword>
<accession>A0A502EWT3</accession>
<dbReference type="AlphaFoldDB" id="A0A502EWT3"/>
<organism evidence="1 2">
    <name type="scientific">Flavobacterium pectinovorum</name>
    <dbReference type="NCBI Taxonomy" id="29533"/>
    <lineage>
        <taxon>Bacteria</taxon>
        <taxon>Pseudomonadati</taxon>
        <taxon>Bacteroidota</taxon>
        <taxon>Flavobacteriia</taxon>
        <taxon>Flavobacteriales</taxon>
        <taxon>Flavobacteriaceae</taxon>
        <taxon>Flavobacterium</taxon>
    </lineage>
</organism>
<gene>
    <name evidence="1" type="ORF">EAH81_08410</name>
</gene>
<dbReference type="RefSeq" id="WP_140505797.1">
    <property type="nucleotide sequence ID" value="NZ_RCZH01000005.1"/>
</dbReference>
<protein>
    <submittedName>
        <fullName evidence="1">Uncharacterized protein</fullName>
    </submittedName>
</protein>
<evidence type="ECO:0000313" key="1">
    <source>
        <dbReference type="EMBL" id="TPG41504.1"/>
    </source>
</evidence>
<name>A0A502EWT3_9FLAO</name>